<evidence type="ECO:0000313" key="6">
    <source>
        <dbReference type="EMBL" id="SVE59187.1"/>
    </source>
</evidence>
<feature type="domain" description="FAD/NAD(P)-binding" evidence="5">
    <location>
        <begin position="13"/>
        <end position="199"/>
    </location>
</feature>
<dbReference type="PANTHER" id="PTHR42917">
    <property type="entry name" value="2,4-DIENOYL-COA REDUCTASE"/>
    <property type="match status" value="1"/>
</dbReference>
<name>A0A383EQQ6_9ZZZZ</name>
<evidence type="ECO:0000259" key="5">
    <source>
        <dbReference type="Pfam" id="PF07992"/>
    </source>
</evidence>
<reference evidence="6" key="1">
    <citation type="submission" date="2018-05" db="EMBL/GenBank/DDBJ databases">
        <authorList>
            <person name="Lanie J.A."/>
            <person name="Ng W.-L."/>
            <person name="Kazmierczak K.M."/>
            <person name="Andrzejewski T.M."/>
            <person name="Davidsen T.M."/>
            <person name="Wayne K.J."/>
            <person name="Tettelin H."/>
            <person name="Glass J.I."/>
            <person name="Rusch D."/>
            <person name="Podicherti R."/>
            <person name="Tsui H.-C.T."/>
            <person name="Winkler M.E."/>
        </authorList>
    </citation>
    <scope>NUCLEOTIDE SEQUENCE</scope>
</reference>
<keyword evidence="3" id="KW-0288">FMN</keyword>
<dbReference type="AlphaFoldDB" id="A0A383EQQ6"/>
<comment type="cofactor">
    <cofactor evidence="1">
        <name>FMN</name>
        <dbReference type="ChEBI" id="CHEBI:58210"/>
    </cofactor>
</comment>
<dbReference type="GO" id="GO:0016491">
    <property type="term" value="F:oxidoreductase activity"/>
    <property type="evidence" value="ECO:0007669"/>
    <property type="project" value="UniProtKB-KW"/>
</dbReference>
<dbReference type="InterPro" id="IPR036188">
    <property type="entry name" value="FAD/NAD-bd_sf"/>
</dbReference>
<gene>
    <name evidence="6" type="ORF">METZ01_LOCUS512041</name>
</gene>
<proteinExistence type="predicted"/>
<keyword evidence="4" id="KW-0560">Oxidoreductase</keyword>
<dbReference type="SUPFAM" id="SSF51905">
    <property type="entry name" value="FAD/NAD(P)-binding domain"/>
    <property type="match status" value="1"/>
</dbReference>
<dbReference type="InterPro" id="IPR023753">
    <property type="entry name" value="FAD/NAD-binding_dom"/>
</dbReference>
<evidence type="ECO:0000256" key="1">
    <source>
        <dbReference type="ARBA" id="ARBA00001917"/>
    </source>
</evidence>
<keyword evidence="2" id="KW-0285">Flavoprotein</keyword>
<dbReference type="Gene3D" id="3.50.50.60">
    <property type="entry name" value="FAD/NAD(P)-binding domain"/>
    <property type="match status" value="1"/>
</dbReference>
<dbReference type="EMBL" id="UINC01228038">
    <property type="protein sequence ID" value="SVE59187.1"/>
    <property type="molecule type" value="Genomic_DNA"/>
</dbReference>
<dbReference type="InterPro" id="IPR051793">
    <property type="entry name" value="NADH:flavin_oxidoreductase"/>
</dbReference>
<evidence type="ECO:0000256" key="2">
    <source>
        <dbReference type="ARBA" id="ARBA00022630"/>
    </source>
</evidence>
<evidence type="ECO:0000256" key="4">
    <source>
        <dbReference type="ARBA" id="ARBA00023002"/>
    </source>
</evidence>
<sequence length="218" mass="23752">MVEESDVISEKPDVVIVATGGLPDTTFLSSAENLVCTTWDVLSGHKTPKGKVLIYDDHGGENAPSVAEFLGERGDSEIELVTPDRQVMQDLSATIGPAYLQMLYRNGVTMTPDHRLMNVETAGSMVRALMVNVHTREETFRTVDSIIVENGVLPNDALYLDLKKMSSNGGSVDIDAFTSGKAQPTSNDRYELYRIGDAVASRGIAAAIYEARRLCMHI</sequence>
<evidence type="ECO:0000256" key="3">
    <source>
        <dbReference type="ARBA" id="ARBA00022643"/>
    </source>
</evidence>
<organism evidence="6">
    <name type="scientific">marine metagenome</name>
    <dbReference type="NCBI Taxonomy" id="408172"/>
    <lineage>
        <taxon>unclassified sequences</taxon>
        <taxon>metagenomes</taxon>
        <taxon>ecological metagenomes</taxon>
    </lineage>
</organism>
<dbReference type="PANTHER" id="PTHR42917:SF2">
    <property type="entry name" value="2,4-DIENOYL-COA REDUCTASE [(2E)-ENOYL-COA-PRODUCING]"/>
    <property type="match status" value="1"/>
</dbReference>
<accession>A0A383EQQ6</accession>
<protein>
    <recommendedName>
        <fullName evidence="5">FAD/NAD(P)-binding domain-containing protein</fullName>
    </recommendedName>
</protein>
<dbReference type="Pfam" id="PF07992">
    <property type="entry name" value="Pyr_redox_2"/>
    <property type="match status" value="1"/>
</dbReference>